<evidence type="ECO:0008006" key="4">
    <source>
        <dbReference type="Google" id="ProtNLM"/>
    </source>
</evidence>
<sequence>MSITSPSSNILHRPINNSTLAIPTTMQSPAAHAMHHRGADDVYTINAANASLLVSSSMSNDDTTIHDERRDDFFDCHATNSKCTYFYPGEFYRHYFDNVVLKSTSIDAITINNYHTSNKEYIAKMGDRIGLNNANLPALNSFSWWITFGLDNEQENGSNNYTNNNSNTHMTIMNMIQHRYNLPLQNLTYIHIHKCGGTSIQGALYRRARHLRNMAFRIVHDIDNGDSDEQHTRQKDQQLHLLPPHRHQQTMQNRDADSNTTLRIKLQADVHAYRHSFGGGSLLKKAIWDAERLDHIRAIYNSQSFLPSYYSSPVSQDLQRQLEQHQQSMNYTSKQNKQSIHRAQYHYRSPHVIFTIVRDPIQRFLSAIQQVMQYNVEFRQKCLFEDNENRAESDNQRLSVFQLPSWSMLLKWRRKVHHEEEENDGEEDERAQRQQSLRRQTIQCSIQDMEQTSYRKDVHLQPMASHFRLLDYSDWNVTTFATTATTGEEKNRHGSASTIRSDGSRGIAISVFSMDDIHHVLTHFLGMNNQVDDDGEKNESLVKPSTIHMRDRSNEEYATSSILSQLSSSDCDENMIRQICALYHVDVELMKWLGFGGEAVERC</sequence>
<proteinExistence type="predicted"/>
<accession>A0ABD3M148</accession>
<evidence type="ECO:0000256" key="1">
    <source>
        <dbReference type="SAM" id="MobiDB-lite"/>
    </source>
</evidence>
<feature type="region of interest" description="Disordered" evidence="1">
    <location>
        <begin position="418"/>
        <end position="441"/>
    </location>
</feature>
<dbReference type="Proteomes" id="UP001530293">
    <property type="component" value="Unassembled WGS sequence"/>
</dbReference>
<evidence type="ECO:0000313" key="2">
    <source>
        <dbReference type="EMBL" id="KAL3757453.1"/>
    </source>
</evidence>
<keyword evidence="3" id="KW-1185">Reference proteome</keyword>
<protein>
    <recommendedName>
        <fullName evidence="4">Sulfotransferase domain-containing protein</fullName>
    </recommendedName>
</protein>
<name>A0ABD3M148_9STRA</name>
<dbReference type="AlphaFoldDB" id="A0ABD3M148"/>
<reference evidence="2 3" key="1">
    <citation type="submission" date="2024-10" db="EMBL/GenBank/DDBJ databases">
        <title>Updated reference genomes for cyclostephanoid diatoms.</title>
        <authorList>
            <person name="Roberts W.R."/>
            <person name="Alverson A.J."/>
        </authorList>
    </citation>
    <scope>NUCLEOTIDE SEQUENCE [LARGE SCALE GENOMIC DNA]</scope>
    <source>
        <strain evidence="2 3">AJA232-27</strain>
    </source>
</reference>
<gene>
    <name evidence="2" type="ORF">ACHAWU_006660</name>
</gene>
<evidence type="ECO:0000313" key="3">
    <source>
        <dbReference type="Proteomes" id="UP001530293"/>
    </source>
</evidence>
<comment type="caution">
    <text evidence="2">The sequence shown here is derived from an EMBL/GenBank/DDBJ whole genome shotgun (WGS) entry which is preliminary data.</text>
</comment>
<organism evidence="2 3">
    <name type="scientific">Discostella pseudostelligera</name>
    <dbReference type="NCBI Taxonomy" id="259834"/>
    <lineage>
        <taxon>Eukaryota</taxon>
        <taxon>Sar</taxon>
        <taxon>Stramenopiles</taxon>
        <taxon>Ochrophyta</taxon>
        <taxon>Bacillariophyta</taxon>
        <taxon>Coscinodiscophyceae</taxon>
        <taxon>Thalassiosirophycidae</taxon>
        <taxon>Stephanodiscales</taxon>
        <taxon>Stephanodiscaceae</taxon>
        <taxon>Discostella</taxon>
    </lineage>
</organism>
<dbReference type="EMBL" id="JALLBG020000265">
    <property type="protein sequence ID" value="KAL3757453.1"/>
    <property type="molecule type" value="Genomic_DNA"/>
</dbReference>